<proteinExistence type="predicted"/>
<evidence type="ECO:0000256" key="2">
    <source>
        <dbReference type="SAM" id="MobiDB-lite"/>
    </source>
</evidence>
<feature type="zinc finger region" description="C3H1-type" evidence="1">
    <location>
        <begin position="177"/>
        <end position="206"/>
    </location>
</feature>
<feature type="region of interest" description="Disordered" evidence="2">
    <location>
        <begin position="273"/>
        <end position="300"/>
    </location>
</feature>
<organism evidence="4 5">
    <name type="scientific">Serendipita vermifera MAFF 305830</name>
    <dbReference type="NCBI Taxonomy" id="933852"/>
    <lineage>
        <taxon>Eukaryota</taxon>
        <taxon>Fungi</taxon>
        <taxon>Dikarya</taxon>
        <taxon>Basidiomycota</taxon>
        <taxon>Agaricomycotina</taxon>
        <taxon>Agaricomycetes</taxon>
        <taxon>Sebacinales</taxon>
        <taxon>Serendipitaceae</taxon>
        <taxon>Serendipita</taxon>
    </lineage>
</organism>
<keyword evidence="1" id="KW-0862">Zinc</keyword>
<protein>
    <recommendedName>
        <fullName evidence="3">C3H1-type domain-containing protein</fullName>
    </recommendedName>
</protein>
<dbReference type="PROSITE" id="PS50103">
    <property type="entry name" value="ZF_C3H1"/>
    <property type="match status" value="2"/>
</dbReference>
<evidence type="ECO:0000313" key="4">
    <source>
        <dbReference type="EMBL" id="KIM30699.1"/>
    </source>
</evidence>
<reference evidence="4 5" key="1">
    <citation type="submission" date="2014-04" db="EMBL/GenBank/DDBJ databases">
        <authorList>
            <consortium name="DOE Joint Genome Institute"/>
            <person name="Kuo A."/>
            <person name="Zuccaro A."/>
            <person name="Kohler A."/>
            <person name="Nagy L.G."/>
            <person name="Floudas D."/>
            <person name="Copeland A."/>
            <person name="Barry K.W."/>
            <person name="Cichocki N."/>
            <person name="Veneault-Fourrey C."/>
            <person name="LaButti K."/>
            <person name="Lindquist E.A."/>
            <person name="Lipzen A."/>
            <person name="Lundell T."/>
            <person name="Morin E."/>
            <person name="Murat C."/>
            <person name="Sun H."/>
            <person name="Tunlid A."/>
            <person name="Henrissat B."/>
            <person name="Grigoriev I.V."/>
            <person name="Hibbett D.S."/>
            <person name="Martin F."/>
            <person name="Nordberg H.P."/>
            <person name="Cantor M.N."/>
            <person name="Hua S.X."/>
        </authorList>
    </citation>
    <scope>NUCLEOTIDE SEQUENCE [LARGE SCALE GENOMIC DNA]</scope>
    <source>
        <strain evidence="4 5">MAFF 305830</strain>
    </source>
</reference>
<reference evidence="5" key="2">
    <citation type="submission" date="2015-01" db="EMBL/GenBank/DDBJ databases">
        <title>Evolutionary Origins and Diversification of the Mycorrhizal Mutualists.</title>
        <authorList>
            <consortium name="DOE Joint Genome Institute"/>
            <consortium name="Mycorrhizal Genomics Consortium"/>
            <person name="Kohler A."/>
            <person name="Kuo A."/>
            <person name="Nagy L.G."/>
            <person name="Floudas D."/>
            <person name="Copeland A."/>
            <person name="Barry K.W."/>
            <person name="Cichocki N."/>
            <person name="Veneault-Fourrey C."/>
            <person name="LaButti K."/>
            <person name="Lindquist E.A."/>
            <person name="Lipzen A."/>
            <person name="Lundell T."/>
            <person name="Morin E."/>
            <person name="Murat C."/>
            <person name="Riley R."/>
            <person name="Ohm R."/>
            <person name="Sun H."/>
            <person name="Tunlid A."/>
            <person name="Henrissat B."/>
            <person name="Grigoriev I.V."/>
            <person name="Hibbett D.S."/>
            <person name="Martin F."/>
        </authorList>
    </citation>
    <scope>NUCLEOTIDE SEQUENCE [LARGE SCALE GENOMIC DNA]</scope>
    <source>
        <strain evidence="5">MAFF 305830</strain>
    </source>
</reference>
<evidence type="ECO:0000313" key="5">
    <source>
        <dbReference type="Proteomes" id="UP000054097"/>
    </source>
</evidence>
<name>A0A0C3BEZ8_SERVB</name>
<feature type="region of interest" description="Disordered" evidence="2">
    <location>
        <begin position="1"/>
        <end position="138"/>
    </location>
</feature>
<evidence type="ECO:0000256" key="1">
    <source>
        <dbReference type="PROSITE-ProRule" id="PRU00723"/>
    </source>
</evidence>
<sequence>MHTVDPDTNQDITSPTSAKTATTTGDKEGEETHDESLLQAIRAAAPSQPSQLATGIALEGASHQRLPSRSFSPSTVPSSSGTSSSLGSRSRQESYDDGQSTATESAEEEEVEFITEPTPVPSDIDTASVAESRRGGDSSKHFGNGVTCRYYNKSRCAKGNTCPYSHASDLYSLRSHPEGRNVCIYFIHNNKCRFKDQQCNYSHNRADLLWNDEEIAEKLEEKLTERKNDLNAKKEEKRAMKTRKYHPSTSSPKRPVPEHLPTISEPLVEVTLPTHPSVKSNQPKGRKPNKKGPSTAGVNMYPARWDLPQQVDRLQLLRFGLLTYEGQQPRYYPAPYIPYNPLNGYPIG</sequence>
<feature type="zinc finger region" description="C3H1-type" evidence="1">
    <location>
        <begin position="142"/>
        <end position="169"/>
    </location>
</feature>
<feature type="region of interest" description="Disordered" evidence="2">
    <location>
        <begin position="226"/>
        <end position="260"/>
    </location>
</feature>
<dbReference type="OrthoDB" id="3155975at2759"/>
<dbReference type="GO" id="GO:0008270">
    <property type="term" value="F:zinc ion binding"/>
    <property type="evidence" value="ECO:0007669"/>
    <property type="project" value="UniProtKB-KW"/>
</dbReference>
<dbReference type="HOGENOM" id="CLU_797312_0_0_1"/>
<feature type="domain" description="C3H1-type" evidence="3">
    <location>
        <begin position="142"/>
        <end position="169"/>
    </location>
</feature>
<evidence type="ECO:0000259" key="3">
    <source>
        <dbReference type="PROSITE" id="PS50103"/>
    </source>
</evidence>
<feature type="domain" description="C3H1-type" evidence="3">
    <location>
        <begin position="177"/>
        <end position="206"/>
    </location>
</feature>
<feature type="compositionally biased region" description="Low complexity" evidence="2">
    <location>
        <begin position="68"/>
        <end position="89"/>
    </location>
</feature>
<accession>A0A0C3BEZ8</accession>
<dbReference type="InterPro" id="IPR000571">
    <property type="entry name" value="Znf_CCCH"/>
</dbReference>
<feature type="compositionally biased region" description="Basic and acidic residues" evidence="2">
    <location>
        <begin position="226"/>
        <end position="239"/>
    </location>
</feature>
<gene>
    <name evidence="4" type="ORF">M408DRAFT_328223</name>
</gene>
<keyword evidence="1" id="KW-0863">Zinc-finger</keyword>
<keyword evidence="5" id="KW-1185">Reference proteome</keyword>
<dbReference type="STRING" id="933852.A0A0C3BEZ8"/>
<dbReference type="Gene3D" id="3.30.1370.210">
    <property type="match status" value="1"/>
</dbReference>
<dbReference type="SMART" id="SM00356">
    <property type="entry name" value="ZnF_C3H1"/>
    <property type="match status" value="2"/>
</dbReference>
<feature type="compositionally biased region" description="Low complexity" evidence="2">
    <location>
        <begin position="13"/>
        <end position="24"/>
    </location>
</feature>
<keyword evidence="1" id="KW-0479">Metal-binding</keyword>
<feature type="compositionally biased region" description="Polar residues" evidence="2">
    <location>
        <begin position="1"/>
        <end position="12"/>
    </location>
</feature>
<dbReference type="AlphaFoldDB" id="A0A0C3BEZ8"/>
<dbReference type="EMBL" id="KN824284">
    <property type="protein sequence ID" value="KIM30699.1"/>
    <property type="molecule type" value="Genomic_DNA"/>
</dbReference>
<dbReference type="Proteomes" id="UP000054097">
    <property type="component" value="Unassembled WGS sequence"/>
</dbReference>